<accession>A0A0K2SI07</accession>
<dbReference type="PROSITE" id="PS51687">
    <property type="entry name" value="SAM_MT_RNA_M5U"/>
    <property type="match status" value="1"/>
</dbReference>
<dbReference type="FunFam" id="3.40.50.150:FF:000009">
    <property type="entry name" value="23S rRNA (Uracil(1939)-C(5))-methyltransferase RlmD"/>
    <property type="match status" value="1"/>
</dbReference>
<evidence type="ECO:0000256" key="5">
    <source>
        <dbReference type="PROSITE-ProRule" id="PRU10015"/>
    </source>
</evidence>
<dbReference type="PROSITE" id="PS01231">
    <property type="entry name" value="TRMA_2"/>
    <property type="match status" value="1"/>
</dbReference>
<dbReference type="PANTHER" id="PTHR11061:SF30">
    <property type="entry name" value="TRNA (URACIL(54)-C(5))-METHYLTRANSFERASE"/>
    <property type="match status" value="1"/>
</dbReference>
<keyword evidence="1 4" id="KW-0489">Methyltransferase</keyword>
<feature type="active site" description="Nucleophile" evidence="4">
    <location>
        <position position="411"/>
    </location>
</feature>
<evidence type="ECO:0000259" key="6">
    <source>
        <dbReference type="Pfam" id="PF13847"/>
    </source>
</evidence>
<dbReference type="SUPFAM" id="SSF53335">
    <property type="entry name" value="S-adenosyl-L-methionine-dependent methyltransferases"/>
    <property type="match status" value="1"/>
</dbReference>
<keyword evidence="3 4" id="KW-0949">S-adenosyl-L-methionine</keyword>
<reference evidence="8" key="2">
    <citation type="journal article" date="2016" name="Int. J. Syst. Evol. Microbiol.">
        <title>Complete genome sequence and cell structure of Limnochorda pilosa, a Gram-negative spore-former within the phylum Firmicutes.</title>
        <authorList>
            <person name="Watanabe M."/>
            <person name="Kojima H."/>
            <person name="Fukui M."/>
        </authorList>
    </citation>
    <scope>NUCLEOTIDE SEQUENCE [LARGE SCALE GENOMIC DNA]</scope>
    <source>
        <strain evidence="8">HC45</strain>
    </source>
</reference>
<evidence type="ECO:0000256" key="3">
    <source>
        <dbReference type="ARBA" id="ARBA00022691"/>
    </source>
</evidence>
<protein>
    <submittedName>
        <fullName evidence="7">SAM-dependent methlyltransferase</fullName>
    </submittedName>
</protein>
<reference evidence="8" key="1">
    <citation type="submission" date="2015-07" db="EMBL/GenBank/DDBJ databases">
        <title>Complete genome sequence and phylogenetic analysis of Limnochorda pilosa.</title>
        <authorList>
            <person name="Watanabe M."/>
            <person name="Kojima H."/>
            <person name="Fukui M."/>
        </authorList>
    </citation>
    <scope>NUCLEOTIDE SEQUENCE [LARGE SCALE GENOMIC DNA]</scope>
    <source>
        <strain evidence="8">HC45</strain>
    </source>
</reference>
<keyword evidence="2 4" id="KW-0808">Transferase</keyword>
<dbReference type="Gene3D" id="2.40.50.140">
    <property type="entry name" value="Nucleic acid-binding proteins"/>
    <property type="match status" value="1"/>
</dbReference>
<sequence>MPDQAAEQVMDLRIEGLDAEGVGLASRGADRVRIPGALPGERVEAIPARRHRHRVEGRLLRVLEPAPERVAAPCPHYGECGGCSLQHLDYPAQLAFKRRRVKEALARAGVTVDVPSVIGMEEPWGYRNKVDLSFGHDPSRGVRLGFHRRGRWHEVVPAAGCLIAPPELLAAVRAVEGWALAHGLDAYDPRTHTGFLRTLLLREGRATGQRMVALVTAGAEALPGAGALREAVARVVPGLRSLLWVVNEAPSDALKVDRVQVLWGEEAIEEELGGLRYPVAVESFFQTNTLQARRLLATVLELAKAAPTDGVLDLFCGVGTFALALSPRVRNVVGIEWVEEAVQSARRLAEAAGFSNARFLAGPVRLLLPEAAAGLGGVDLVLLDPPRSGAGGKVMRKIGRAAPRRVVYVSCNPQTLGEDLVHLLPFGYRVNQVRALDLFPHTPHVETVVRLERTGR</sequence>
<keyword evidence="8" id="KW-1185">Reference proteome</keyword>
<dbReference type="Pfam" id="PF13847">
    <property type="entry name" value="Methyltransf_31"/>
    <property type="match status" value="1"/>
</dbReference>
<dbReference type="NCBIfam" id="TIGR00479">
    <property type="entry name" value="rumA"/>
    <property type="match status" value="1"/>
</dbReference>
<dbReference type="InterPro" id="IPR029063">
    <property type="entry name" value="SAM-dependent_MTases_sf"/>
</dbReference>
<dbReference type="Gene3D" id="3.40.50.150">
    <property type="entry name" value="Vaccinia Virus protein VP39"/>
    <property type="match status" value="1"/>
</dbReference>
<evidence type="ECO:0000256" key="1">
    <source>
        <dbReference type="ARBA" id="ARBA00022603"/>
    </source>
</evidence>
<dbReference type="RefSeq" id="WP_068134507.1">
    <property type="nucleotide sequence ID" value="NZ_AP014924.1"/>
</dbReference>
<dbReference type="InterPro" id="IPR025714">
    <property type="entry name" value="Methyltranfer_dom"/>
</dbReference>
<feature type="domain" description="Methyltransferase" evidence="6">
    <location>
        <begin position="311"/>
        <end position="415"/>
    </location>
</feature>
<dbReference type="Gene3D" id="2.40.50.1070">
    <property type="match status" value="1"/>
</dbReference>
<dbReference type="GO" id="GO:0070475">
    <property type="term" value="P:rRNA base methylation"/>
    <property type="evidence" value="ECO:0007669"/>
    <property type="project" value="TreeGrafter"/>
</dbReference>
<dbReference type="PATRIC" id="fig|1555112.3.peg.821"/>
<feature type="binding site" evidence="4">
    <location>
        <position position="384"/>
    </location>
    <ligand>
        <name>S-adenosyl-L-methionine</name>
        <dbReference type="ChEBI" id="CHEBI:59789"/>
    </ligand>
</feature>
<feature type="binding site" evidence="4">
    <location>
        <position position="315"/>
    </location>
    <ligand>
        <name>S-adenosyl-L-methionine</name>
        <dbReference type="ChEBI" id="CHEBI:59789"/>
    </ligand>
</feature>
<evidence type="ECO:0000313" key="8">
    <source>
        <dbReference type="Proteomes" id="UP000065807"/>
    </source>
</evidence>
<dbReference type="EMBL" id="AP014924">
    <property type="protein sequence ID" value="BAS26647.1"/>
    <property type="molecule type" value="Genomic_DNA"/>
</dbReference>
<dbReference type="InterPro" id="IPR012340">
    <property type="entry name" value="NA-bd_OB-fold"/>
</dbReference>
<evidence type="ECO:0000256" key="2">
    <source>
        <dbReference type="ARBA" id="ARBA00022679"/>
    </source>
</evidence>
<gene>
    <name evidence="7" type="ORF">LIP_0790</name>
</gene>
<dbReference type="InterPro" id="IPR030391">
    <property type="entry name" value="MeTrfase_TrmA_CS"/>
</dbReference>
<organism evidence="7 8">
    <name type="scientific">Limnochorda pilosa</name>
    <dbReference type="NCBI Taxonomy" id="1555112"/>
    <lineage>
        <taxon>Bacteria</taxon>
        <taxon>Bacillati</taxon>
        <taxon>Bacillota</taxon>
        <taxon>Limnochordia</taxon>
        <taxon>Limnochordales</taxon>
        <taxon>Limnochordaceae</taxon>
        <taxon>Limnochorda</taxon>
    </lineage>
</organism>
<feature type="active site" evidence="5">
    <location>
        <position position="411"/>
    </location>
</feature>
<feature type="binding site" evidence="4">
    <location>
        <position position="286"/>
    </location>
    <ligand>
        <name>S-adenosyl-L-methionine</name>
        <dbReference type="ChEBI" id="CHEBI:59789"/>
    </ligand>
</feature>
<proteinExistence type="inferred from homology"/>
<dbReference type="Proteomes" id="UP000065807">
    <property type="component" value="Chromosome"/>
</dbReference>
<evidence type="ECO:0000313" key="7">
    <source>
        <dbReference type="EMBL" id="BAS26647.1"/>
    </source>
</evidence>
<dbReference type="PANTHER" id="PTHR11061">
    <property type="entry name" value="RNA M5U METHYLTRANSFERASE"/>
    <property type="match status" value="1"/>
</dbReference>
<dbReference type="GO" id="GO:0070041">
    <property type="term" value="F:rRNA (uridine-C5-)-methyltransferase activity"/>
    <property type="evidence" value="ECO:0007669"/>
    <property type="project" value="TreeGrafter"/>
</dbReference>
<comment type="similarity">
    <text evidence="4">Belongs to the class I-like SAM-binding methyltransferase superfamily. RNA M5U methyltransferase family.</text>
</comment>
<dbReference type="KEGG" id="lpil:LIP_0790"/>
<dbReference type="STRING" id="1555112.LIP_0790"/>
<dbReference type="PROSITE" id="PS01230">
    <property type="entry name" value="TRMA_1"/>
    <property type="match status" value="1"/>
</dbReference>
<dbReference type="InterPro" id="IPR030390">
    <property type="entry name" value="MeTrfase_TrmA_AS"/>
</dbReference>
<name>A0A0K2SI07_LIMPI</name>
<dbReference type="AlphaFoldDB" id="A0A0K2SI07"/>
<feature type="binding site" evidence="4">
    <location>
        <position position="336"/>
    </location>
    <ligand>
        <name>S-adenosyl-L-methionine</name>
        <dbReference type="ChEBI" id="CHEBI:59789"/>
    </ligand>
</feature>
<dbReference type="OrthoDB" id="9804590at2"/>
<dbReference type="SUPFAM" id="SSF50249">
    <property type="entry name" value="Nucleic acid-binding proteins"/>
    <property type="match status" value="1"/>
</dbReference>
<dbReference type="CDD" id="cd02440">
    <property type="entry name" value="AdoMet_MTases"/>
    <property type="match status" value="1"/>
</dbReference>
<evidence type="ECO:0000256" key="4">
    <source>
        <dbReference type="PROSITE-ProRule" id="PRU01024"/>
    </source>
</evidence>
<dbReference type="InterPro" id="IPR010280">
    <property type="entry name" value="U5_MeTrfase_fam"/>
</dbReference>